<keyword evidence="3" id="KW-1185">Reference proteome</keyword>
<evidence type="ECO:0000256" key="2">
    <source>
        <dbReference type="SAM" id="Phobius"/>
    </source>
</evidence>
<name>A0AA85ENC5_9TREM</name>
<dbReference type="WBParaSite" id="SRDH1_16110.1">
    <property type="protein sequence ID" value="SRDH1_16110.1"/>
    <property type="gene ID" value="SRDH1_16110"/>
</dbReference>
<proteinExistence type="predicted"/>
<dbReference type="Proteomes" id="UP000050792">
    <property type="component" value="Unassembled WGS sequence"/>
</dbReference>
<feature type="compositionally biased region" description="Basic and acidic residues" evidence="1">
    <location>
        <begin position="1"/>
        <end position="10"/>
    </location>
</feature>
<reference evidence="3" key="1">
    <citation type="submission" date="2022-06" db="EMBL/GenBank/DDBJ databases">
        <authorList>
            <person name="Berger JAMES D."/>
            <person name="Berger JAMES D."/>
        </authorList>
    </citation>
    <scope>NUCLEOTIDE SEQUENCE [LARGE SCALE GENOMIC DNA]</scope>
</reference>
<accession>A0AA85ENC5</accession>
<evidence type="ECO:0000313" key="3">
    <source>
        <dbReference type="Proteomes" id="UP000050792"/>
    </source>
</evidence>
<feature type="region of interest" description="Disordered" evidence="1">
    <location>
        <begin position="393"/>
        <end position="412"/>
    </location>
</feature>
<dbReference type="AlphaFoldDB" id="A0AA85ENC5"/>
<reference evidence="4" key="2">
    <citation type="submission" date="2023-11" db="UniProtKB">
        <authorList>
            <consortium name="WormBaseParasite"/>
        </authorList>
    </citation>
    <scope>IDENTIFICATION</scope>
</reference>
<sequence>MNTKMSDKKVPQFFIPASYKGHQTSPTPASSNNPRLQNSTGVNDAQHQRNPTNQLSTELNPNSPGIKFVNGKPGDQKQSLLFPSPTGTLDLSHYNFVPTQVDNTNNAIITTTVNNDSNNNKDTRSKRLNGRLSNQVSATNNRLNDTLIDNNNNAEFMDSAQTTENVEKEKKRRRFRRPRKNSKLDRLIRFLEDKRVKDDGNGEELEDLQMPRLRKVLNIIFVTLGVCFLLAVIIVILYTTFAGETETLKDLCQHRNKPSSSCDNQTDLDHSEFEEEDSTVSGISHSHITSENFATPDDTQKFQLIHTSPSELNPSISAPSQKYNSIPVLQSPLDVSISQIDGTNEGVTRGPLPPPPPDLYSYIDTFDDIYLTETNNQGNYPWSHKVYNNAPKTESMNNFPNHVQQPSNDKQQNDVNTVWPESWMSPMKHEKKATKQNIISKQKV</sequence>
<keyword evidence="2" id="KW-1133">Transmembrane helix</keyword>
<feature type="compositionally biased region" description="Polar residues" evidence="1">
    <location>
        <begin position="21"/>
        <end position="62"/>
    </location>
</feature>
<keyword evidence="2" id="KW-0812">Transmembrane</keyword>
<feature type="region of interest" description="Disordered" evidence="1">
    <location>
        <begin position="254"/>
        <end position="277"/>
    </location>
</feature>
<evidence type="ECO:0000256" key="1">
    <source>
        <dbReference type="SAM" id="MobiDB-lite"/>
    </source>
</evidence>
<keyword evidence="2" id="KW-0472">Membrane</keyword>
<organism evidence="3 4">
    <name type="scientific">Schistosoma rodhaini</name>
    <dbReference type="NCBI Taxonomy" id="6188"/>
    <lineage>
        <taxon>Eukaryota</taxon>
        <taxon>Metazoa</taxon>
        <taxon>Spiralia</taxon>
        <taxon>Lophotrochozoa</taxon>
        <taxon>Platyhelminthes</taxon>
        <taxon>Trematoda</taxon>
        <taxon>Digenea</taxon>
        <taxon>Strigeidida</taxon>
        <taxon>Schistosomatoidea</taxon>
        <taxon>Schistosomatidae</taxon>
        <taxon>Schistosoma</taxon>
    </lineage>
</organism>
<evidence type="ECO:0000313" key="4">
    <source>
        <dbReference type="WBParaSite" id="SRDH1_16110.1"/>
    </source>
</evidence>
<protein>
    <submittedName>
        <fullName evidence="4">Uncharacterized protein</fullName>
    </submittedName>
</protein>
<feature type="transmembrane region" description="Helical" evidence="2">
    <location>
        <begin position="216"/>
        <end position="238"/>
    </location>
</feature>
<feature type="region of interest" description="Disordered" evidence="1">
    <location>
        <begin position="1"/>
        <end position="62"/>
    </location>
</feature>